<dbReference type="InterPro" id="IPR017853">
    <property type="entry name" value="GH"/>
</dbReference>
<keyword evidence="2" id="KW-0378">Hydrolase</keyword>
<dbReference type="EMBL" id="MZGV01000066">
    <property type="protein sequence ID" value="OPJ58014.1"/>
    <property type="molecule type" value="Genomic_DNA"/>
</dbReference>
<dbReference type="PANTHER" id="PTHR10357">
    <property type="entry name" value="ALPHA-AMYLASE FAMILY MEMBER"/>
    <property type="match status" value="1"/>
</dbReference>
<keyword evidence="2" id="KW-0326">Glycosidase</keyword>
<comment type="caution">
    <text evidence="2">The sequence shown here is derived from an EMBL/GenBank/DDBJ whole genome shotgun (WGS) entry which is preliminary data.</text>
</comment>
<sequence length="256" mass="28697">MDFLLPFGSCHYMDLFRAENPYFSKEGKGDISKFAKGYLENYASTNGKGLICIPSGNHDIERISQKLDAEELKVAFAFIMSMPGAPFIYYGDEIGMNYVEGLTSVEGGYHRTGSRTPMQWNNDINDGFSNAKSEQLYIKQDSSSDRPTVKRQQEDENSLWKEVQKLIKLRMGHEPLCSNASIEILYAEENAYPFVYRRTGRTGSILVVLNPSEFEATCDIPVANGESIIYFYNAPAALDNGKLTVPPCSATFIKVK</sequence>
<accession>A0A1V4IDS3</accession>
<keyword evidence="3" id="KW-1185">Reference proteome</keyword>
<dbReference type="EC" id="3.2.1.70" evidence="2"/>
<dbReference type="PANTHER" id="PTHR10357:SF179">
    <property type="entry name" value="NEUTRAL AND BASIC AMINO ACID TRANSPORT PROTEIN RBAT"/>
    <property type="match status" value="1"/>
</dbReference>
<feature type="domain" description="Glycosyl hydrolase family 13 catalytic" evidence="1">
    <location>
        <begin position="48"/>
        <end position="175"/>
    </location>
</feature>
<gene>
    <name evidence="2" type="primary">dexB</name>
    <name evidence="2" type="ORF">CLORY_38120</name>
</gene>
<dbReference type="Gene3D" id="2.60.40.1180">
    <property type="entry name" value="Golgi alpha-mannosidase II"/>
    <property type="match status" value="1"/>
</dbReference>
<dbReference type="InterPro" id="IPR013780">
    <property type="entry name" value="Glyco_hydro_b"/>
</dbReference>
<dbReference type="GO" id="GO:0004556">
    <property type="term" value="F:alpha-amylase activity"/>
    <property type="evidence" value="ECO:0007669"/>
    <property type="project" value="TreeGrafter"/>
</dbReference>
<evidence type="ECO:0000313" key="2">
    <source>
        <dbReference type="EMBL" id="OPJ58014.1"/>
    </source>
</evidence>
<dbReference type="Pfam" id="PF00128">
    <property type="entry name" value="Alpha-amylase"/>
    <property type="match status" value="1"/>
</dbReference>
<dbReference type="Proteomes" id="UP000190080">
    <property type="component" value="Unassembled WGS sequence"/>
</dbReference>
<dbReference type="AlphaFoldDB" id="A0A1V4IDS3"/>
<dbReference type="GO" id="GO:0043896">
    <property type="term" value="F:glucan 1,6-alpha-glucosidase activity"/>
    <property type="evidence" value="ECO:0007669"/>
    <property type="project" value="UniProtKB-EC"/>
</dbReference>
<dbReference type="InterPro" id="IPR006047">
    <property type="entry name" value="GH13_cat_dom"/>
</dbReference>
<evidence type="ECO:0000313" key="3">
    <source>
        <dbReference type="Proteomes" id="UP000190080"/>
    </source>
</evidence>
<dbReference type="GO" id="GO:0009313">
    <property type="term" value="P:oligosaccharide catabolic process"/>
    <property type="evidence" value="ECO:0007669"/>
    <property type="project" value="TreeGrafter"/>
</dbReference>
<reference evidence="2 3" key="1">
    <citation type="submission" date="2017-03" db="EMBL/GenBank/DDBJ databases">
        <title>Genome sequence of Clostridium oryzae DSM 28571.</title>
        <authorList>
            <person name="Poehlein A."/>
            <person name="Daniel R."/>
        </authorList>
    </citation>
    <scope>NUCLEOTIDE SEQUENCE [LARGE SCALE GENOMIC DNA]</scope>
    <source>
        <strain evidence="2 3">DSM 28571</strain>
    </source>
</reference>
<organism evidence="2 3">
    <name type="scientific">Clostridium oryzae</name>
    <dbReference type="NCBI Taxonomy" id="1450648"/>
    <lineage>
        <taxon>Bacteria</taxon>
        <taxon>Bacillati</taxon>
        <taxon>Bacillota</taxon>
        <taxon>Clostridia</taxon>
        <taxon>Eubacteriales</taxon>
        <taxon>Clostridiaceae</taxon>
        <taxon>Clostridium</taxon>
    </lineage>
</organism>
<dbReference type="RefSeq" id="WP_423236531.1">
    <property type="nucleotide sequence ID" value="NZ_MZGV01000066.1"/>
</dbReference>
<dbReference type="SUPFAM" id="SSF51011">
    <property type="entry name" value="Glycosyl hydrolase domain"/>
    <property type="match status" value="1"/>
</dbReference>
<dbReference type="Gene3D" id="3.20.20.80">
    <property type="entry name" value="Glycosidases"/>
    <property type="match status" value="1"/>
</dbReference>
<name>A0A1V4IDS3_9CLOT</name>
<evidence type="ECO:0000259" key="1">
    <source>
        <dbReference type="Pfam" id="PF00128"/>
    </source>
</evidence>
<dbReference type="SUPFAM" id="SSF51445">
    <property type="entry name" value="(Trans)glycosidases"/>
    <property type="match status" value="1"/>
</dbReference>
<proteinExistence type="predicted"/>
<protein>
    <submittedName>
        <fullName evidence="2">Glucan 1,6-alpha-glucosidase</fullName>
        <ecNumber evidence="2">3.2.1.70</ecNumber>
    </submittedName>
</protein>
<dbReference type="STRING" id="1450648.CLORY_38120"/>